<proteinExistence type="predicted"/>
<dbReference type="PANTHER" id="PTHR33308">
    <property type="entry name" value="PEPTIDOGLYCAN HYDROLASE FLGJ"/>
    <property type="match status" value="1"/>
</dbReference>
<evidence type="ECO:0000259" key="5">
    <source>
        <dbReference type="PROSITE" id="PS51782"/>
    </source>
</evidence>
<evidence type="ECO:0000313" key="6">
    <source>
        <dbReference type="EMBL" id="EJW90719.1"/>
    </source>
</evidence>
<comment type="caution">
    <text evidence="6">The sequence shown here is derived from an EMBL/GenBank/DDBJ whole genome shotgun (WGS) entry which is preliminary data.</text>
</comment>
<feature type="domain" description="LysM" evidence="5">
    <location>
        <begin position="292"/>
        <end position="336"/>
    </location>
</feature>
<dbReference type="InterPro" id="IPR002901">
    <property type="entry name" value="MGlyc_endo_b_GlcNAc-like_dom"/>
</dbReference>
<evidence type="ECO:0000256" key="3">
    <source>
        <dbReference type="ARBA" id="ARBA00022801"/>
    </source>
</evidence>
<evidence type="ECO:0000256" key="1">
    <source>
        <dbReference type="ARBA" id="ARBA00022529"/>
    </source>
</evidence>
<organism evidence="6">
    <name type="scientific">gut metagenome</name>
    <dbReference type="NCBI Taxonomy" id="749906"/>
    <lineage>
        <taxon>unclassified sequences</taxon>
        <taxon>metagenomes</taxon>
        <taxon>organismal metagenomes</taxon>
    </lineage>
</organism>
<accession>J9FTM6</accession>
<keyword evidence="1" id="KW-0929">Antimicrobial</keyword>
<dbReference type="Pfam" id="PF01476">
    <property type="entry name" value="LysM"/>
    <property type="match status" value="2"/>
</dbReference>
<protein>
    <recommendedName>
        <fullName evidence="4">Peptidoglycan hydrolase</fullName>
    </recommendedName>
</protein>
<dbReference type="SMART" id="SM00257">
    <property type="entry name" value="LysM"/>
    <property type="match status" value="2"/>
</dbReference>
<dbReference type="GO" id="GO:0031640">
    <property type="term" value="P:killing of cells of another organism"/>
    <property type="evidence" value="ECO:0007669"/>
    <property type="project" value="UniProtKB-KW"/>
</dbReference>
<dbReference type="PROSITE" id="PS51782">
    <property type="entry name" value="LYSM"/>
    <property type="match status" value="1"/>
</dbReference>
<reference evidence="6" key="1">
    <citation type="journal article" date="2012" name="PLoS ONE">
        <title>Gene sets for utilization of primary and secondary nutrition supplies in the distal gut of endangered iberian lynx.</title>
        <authorList>
            <person name="Alcaide M."/>
            <person name="Messina E."/>
            <person name="Richter M."/>
            <person name="Bargiela R."/>
            <person name="Peplies J."/>
            <person name="Huws S.A."/>
            <person name="Newbold C.J."/>
            <person name="Golyshin P.N."/>
            <person name="Simon M.A."/>
            <person name="Lopez G."/>
            <person name="Yakimov M.M."/>
            <person name="Ferrer M."/>
        </authorList>
    </citation>
    <scope>NUCLEOTIDE SEQUENCE</scope>
</reference>
<dbReference type="Gene3D" id="3.10.350.10">
    <property type="entry name" value="LysM domain"/>
    <property type="match status" value="1"/>
</dbReference>
<dbReference type="AlphaFoldDB" id="J9FTM6"/>
<evidence type="ECO:0000256" key="2">
    <source>
        <dbReference type="ARBA" id="ARBA00022638"/>
    </source>
</evidence>
<dbReference type="CDD" id="cd00118">
    <property type="entry name" value="LysM"/>
    <property type="match status" value="1"/>
</dbReference>
<dbReference type="Gene3D" id="1.10.530.10">
    <property type="match status" value="1"/>
</dbReference>
<keyword evidence="2" id="KW-0081">Bacteriolytic enzyme</keyword>
<keyword evidence="3" id="KW-0378">Hydrolase</keyword>
<dbReference type="EMBL" id="AMCI01008661">
    <property type="protein sequence ID" value="EJW90719.1"/>
    <property type="molecule type" value="Genomic_DNA"/>
</dbReference>
<dbReference type="SMART" id="SM00047">
    <property type="entry name" value="LYZ2"/>
    <property type="match status" value="1"/>
</dbReference>
<dbReference type="Pfam" id="PF01832">
    <property type="entry name" value="Glucosaminidase"/>
    <property type="match status" value="1"/>
</dbReference>
<dbReference type="GO" id="GO:0004040">
    <property type="term" value="F:amidase activity"/>
    <property type="evidence" value="ECO:0007669"/>
    <property type="project" value="InterPro"/>
</dbReference>
<gene>
    <name evidence="6" type="ORF">EVA_21178</name>
</gene>
<dbReference type="InterPro" id="IPR018392">
    <property type="entry name" value="LysM"/>
</dbReference>
<sequence length="337" mass="39371">MEHVNFVTKITKELVISILLPNFVANSMKNHMKHSIRLAVCLCCLLLTCAVQAQRRNSAYNAYIKQYAPLAVEQMKQHKIPASITLAQGLLESGAGRSTLARKSNNHFGIKCHRDWRGRRVYYDDDARGECFRAYRHPRDSYEDHSLFLKSGPRYAFLFKLSITDYKGWARGLKKAGYATDRSYANRLITIIEDYDLYKYDVQGLSKRAARKWEKLIKKKPWLVNPHQVYLANGLAYVVAREGDDFRLLGKEMDISWKKLVKYNDLHKDYTLEAGDIIYLKEKCKKADKKYPYCIVRDGDSMHTIAQRYGIRLKYLYKMNKKDVDYVPEVGDRLRLR</sequence>
<dbReference type="SUPFAM" id="SSF54106">
    <property type="entry name" value="LysM domain"/>
    <property type="match status" value="1"/>
</dbReference>
<dbReference type="PANTHER" id="PTHR33308:SF9">
    <property type="entry name" value="PEPTIDOGLYCAN HYDROLASE FLGJ"/>
    <property type="match status" value="1"/>
</dbReference>
<dbReference type="InterPro" id="IPR036779">
    <property type="entry name" value="LysM_dom_sf"/>
</dbReference>
<dbReference type="GO" id="GO:0042742">
    <property type="term" value="P:defense response to bacterium"/>
    <property type="evidence" value="ECO:0007669"/>
    <property type="project" value="UniProtKB-KW"/>
</dbReference>
<dbReference type="InterPro" id="IPR051056">
    <property type="entry name" value="Glycosyl_Hydrolase_73"/>
</dbReference>
<name>J9FTM6_9ZZZZ</name>
<evidence type="ECO:0000256" key="4">
    <source>
        <dbReference type="ARBA" id="ARBA00032108"/>
    </source>
</evidence>